<dbReference type="PROSITE" id="PS00092">
    <property type="entry name" value="N6_MTASE"/>
    <property type="match status" value="1"/>
</dbReference>
<dbReference type="GO" id="GO:0003677">
    <property type="term" value="F:DNA binding"/>
    <property type="evidence" value="ECO:0007669"/>
    <property type="project" value="InterPro"/>
</dbReference>
<keyword evidence="8" id="KW-1185">Reference proteome</keyword>
<evidence type="ECO:0000256" key="4">
    <source>
        <dbReference type="ARBA" id="ARBA00022679"/>
    </source>
</evidence>
<dbReference type="PANTHER" id="PTHR47816:SF5">
    <property type="entry name" value="RIBOSOMAL RNA LARGE SUBUNIT METHYLTRANSFERASE G"/>
    <property type="match status" value="1"/>
</dbReference>
<dbReference type="GO" id="GO:0008170">
    <property type="term" value="F:N-methyltransferase activity"/>
    <property type="evidence" value="ECO:0007669"/>
    <property type="project" value="InterPro"/>
</dbReference>
<feature type="domain" description="Methyltransferase small" evidence="5">
    <location>
        <begin position="194"/>
        <end position="364"/>
    </location>
</feature>
<dbReference type="InterPro" id="IPR036291">
    <property type="entry name" value="NAD(P)-bd_dom_sf"/>
</dbReference>
<dbReference type="EMBL" id="FYEZ01000001">
    <property type="protein sequence ID" value="SNC60081.1"/>
    <property type="molecule type" value="Genomic_DNA"/>
</dbReference>
<protein>
    <submittedName>
        <fullName evidence="7">16S rRNA (Guanine1207-N2)-methyltransferase</fullName>
    </submittedName>
</protein>
<dbReference type="InterPro" id="IPR001091">
    <property type="entry name" value="RM_Methyltransferase"/>
</dbReference>
<dbReference type="InterPro" id="IPR007848">
    <property type="entry name" value="Small_mtfrase_dom"/>
</dbReference>
<dbReference type="InterPro" id="IPR029063">
    <property type="entry name" value="SAM-dependent_MTases_sf"/>
</dbReference>
<gene>
    <name evidence="7" type="ORF">SAMN05445756_0203</name>
</gene>
<feature type="domain" description="RlmG N-terminal" evidence="6">
    <location>
        <begin position="93"/>
        <end position="172"/>
    </location>
</feature>
<reference evidence="7 8" key="1">
    <citation type="submission" date="2017-06" db="EMBL/GenBank/DDBJ databases">
        <authorList>
            <person name="Kim H.J."/>
            <person name="Triplett B.A."/>
        </authorList>
    </citation>
    <scope>NUCLEOTIDE SEQUENCE [LARGE SCALE GENOMIC DNA]</scope>
    <source>
        <strain evidence="7 8">DSM 22179</strain>
    </source>
</reference>
<dbReference type="GO" id="GO:0006364">
    <property type="term" value="P:rRNA processing"/>
    <property type="evidence" value="ECO:0007669"/>
    <property type="project" value="UniProtKB-KW"/>
</dbReference>
<name>A0A212T2L2_9MICO</name>
<dbReference type="InterPro" id="IPR058679">
    <property type="entry name" value="RlmG_N"/>
</dbReference>
<evidence type="ECO:0000259" key="6">
    <source>
        <dbReference type="Pfam" id="PF26049"/>
    </source>
</evidence>
<dbReference type="AlphaFoldDB" id="A0A212T2L2"/>
<dbReference type="InterPro" id="IPR046977">
    <property type="entry name" value="RsmC/RlmG"/>
</dbReference>
<dbReference type="CDD" id="cd02440">
    <property type="entry name" value="AdoMet_MTases"/>
    <property type="match status" value="1"/>
</dbReference>
<dbReference type="PANTHER" id="PTHR47816">
    <property type="entry name" value="RIBOSOMAL RNA SMALL SUBUNIT METHYLTRANSFERASE C"/>
    <property type="match status" value="1"/>
</dbReference>
<keyword evidence="4 7" id="KW-0808">Transferase</keyword>
<dbReference type="GO" id="GO:0008757">
    <property type="term" value="F:S-adenosylmethionine-dependent methyltransferase activity"/>
    <property type="evidence" value="ECO:0007669"/>
    <property type="project" value="InterPro"/>
</dbReference>
<evidence type="ECO:0000256" key="2">
    <source>
        <dbReference type="ARBA" id="ARBA00022552"/>
    </source>
</evidence>
<accession>A0A212T2L2</accession>
<evidence type="ECO:0000256" key="1">
    <source>
        <dbReference type="ARBA" id="ARBA00022490"/>
    </source>
</evidence>
<keyword evidence="1" id="KW-0963">Cytoplasm</keyword>
<keyword evidence="3 7" id="KW-0489">Methyltransferase</keyword>
<evidence type="ECO:0000313" key="8">
    <source>
        <dbReference type="Proteomes" id="UP000198122"/>
    </source>
</evidence>
<proteinExistence type="predicted"/>
<dbReference type="GO" id="GO:0032259">
    <property type="term" value="P:methylation"/>
    <property type="evidence" value="ECO:0007669"/>
    <property type="project" value="UniProtKB-KW"/>
</dbReference>
<sequence length="367" mass="38506">MTWSADNQHYVITELLVGTAYAATVTDSPAPTDPSAPSADPVARLLLADGHRLAPEAQTVTLLDLPDDADAPAASLWPRVRSHRDRLDTGPSTDTLAEAVQGAELVLLHLPTSLAALQEQVATIAAHAAPQAVLVAAGRVKHMTPSQNTVLARAFTEVQPQRGVGKCRALHAAGLRSDAPSPEPRSAIEPTTGLTLVAHGPVFAGPRLDRGTSLLLKALSAQADRALTGLDALDLGCGNGILTAVLARSGAHVTGLDVSRAAVASTRATLAANDLPGIVVLTDGLTEQDAASADLIVTNPPFHVGAAKDSTPTLGMLRDARRVLRPEGELWCVFNSHLPYLRTTREVFSQVTVVDRDREFTVLRARG</sequence>
<dbReference type="InterPro" id="IPR002052">
    <property type="entry name" value="DNA_methylase_N6_adenine_CS"/>
</dbReference>
<organism evidence="7 8">
    <name type="scientific">Kytococcus aerolatus</name>
    <dbReference type="NCBI Taxonomy" id="592308"/>
    <lineage>
        <taxon>Bacteria</taxon>
        <taxon>Bacillati</taxon>
        <taxon>Actinomycetota</taxon>
        <taxon>Actinomycetes</taxon>
        <taxon>Micrococcales</taxon>
        <taxon>Kytococcaceae</taxon>
        <taxon>Kytococcus</taxon>
    </lineage>
</organism>
<evidence type="ECO:0000313" key="7">
    <source>
        <dbReference type="EMBL" id="SNC60081.1"/>
    </source>
</evidence>
<dbReference type="SUPFAM" id="SSF51735">
    <property type="entry name" value="NAD(P)-binding Rossmann-fold domains"/>
    <property type="match status" value="1"/>
</dbReference>
<dbReference type="PRINTS" id="PR00508">
    <property type="entry name" value="S21N4MTFRASE"/>
</dbReference>
<dbReference type="SUPFAM" id="SSF53335">
    <property type="entry name" value="S-adenosyl-L-methionine-dependent methyltransferases"/>
    <property type="match status" value="1"/>
</dbReference>
<dbReference type="Pfam" id="PF05175">
    <property type="entry name" value="MTS"/>
    <property type="match status" value="1"/>
</dbReference>
<dbReference type="Gene3D" id="3.40.50.150">
    <property type="entry name" value="Vaccinia Virus protein VP39"/>
    <property type="match status" value="2"/>
</dbReference>
<evidence type="ECO:0000259" key="5">
    <source>
        <dbReference type="Pfam" id="PF05175"/>
    </source>
</evidence>
<keyword evidence="2" id="KW-0698">rRNA processing</keyword>
<dbReference type="Pfam" id="PF26049">
    <property type="entry name" value="RLMG_N"/>
    <property type="match status" value="1"/>
</dbReference>
<dbReference type="Proteomes" id="UP000198122">
    <property type="component" value="Unassembled WGS sequence"/>
</dbReference>
<evidence type="ECO:0000256" key="3">
    <source>
        <dbReference type="ARBA" id="ARBA00022603"/>
    </source>
</evidence>